<gene>
    <name evidence="3" type="ORF">SPRG_02770</name>
</gene>
<dbReference type="AlphaFoldDB" id="A0A067D0K8"/>
<dbReference type="InterPro" id="IPR001611">
    <property type="entry name" value="Leu-rich_rpt"/>
</dbReference>
<dbReference type="KEGG" id="spar:SPRG_02770"/>
<dbReference type="InterPro" id="IPR032675">
    <property type="entry name" value="LRR_dom_sf"/>
</dbReference>
<dbReference type="STRING" id="695850.A0A067D0K8"/>
<organism evidence="3 4">
    <name type="scientific">Saprolegnia parasitica (strain CBS 223.65)</name>
    <dbReference type="NCBI Taxonomy" id="695850"/>
    <lineage>
        <taxon>Eukaryota</taxon>
        <taxon>Sar</taxon>
        <taxon>Stramenopiles</taxon>
        <taxon>Oomycota</taxon>
        <taxon>Saprolegniomycetes</taxon>
        <taxon>Saprolegniales</taxon>
        <taxon>Saprolegniaceae</taxon>
        <taxon>Saprolegnia</taxon>
    </lineage>
</organism>
<sequence>MKVAWAEVEVICVDEQLTSIDTVEGLVISRVQHLNVSFNLLTDLTSLHAATNLRVLNVMHNHLASLSGVTPLLQLRTLKAGHNRIAHLGSVLEKLSQLQELWLDHNRIELCELPRLQALSELQILVLEPNPCCKEPSYK</sequence>
<dbReference type="Proteomes" id="UP000030745">
    <property type="component" value="Unassembled WGS sequence"/>
</dbReference>
<dbReference type="PANTHER" id="PTHR15454">
    <property type="entry name" value="NISCHARIN RELATED"/>
    <property type="match status" value="1"/>
</dbReference>
<reference evidence="3 4" key="1">
    <citation type="journal article" date="2013" name="PLoS Genet.">
        <title>Distinctive expansion of potential virulence genes in the genome of the oomycete fish pathogen Saprolegnia parasitica.</title>
        <authorList>
            <person name="Jiang R.H."/>
            <person name="de Bruijn I."/>
            <person name="Haas B.J."/>
            <person name="Belmonte R."/>
            <person name="Lobach L."/>
            <person name="Christie J."/>
            <person name="van den Ackerveken G."/>
            <person name="Bottin A."/>
            <person name="Bulone V."/>
            <person name="Diaz-Moreno S.M."/>
            <person name="Dumas B."/>
            <person name="Fan L."/>
            <person name="Gaulin E."/>
            <person name="Govers F."/>
            <person name="Grenville-Briggs L.J."/>
            <person name="Horner N.R."/>
            <person name="Levin J.Z."/>
            <person name="Mammella M."/>
            <person name="Meijer H.J."/>
            <person name="Morris P."/>
            <person name="Nusbaum C."/>
            <person name="Oome S."/>
            <person name="Phillips A.J."/>
            <person name="van Rooyen D."/>
            <person name="Rzeszutek E."/>
            <person name="Saraiva M."/>
            <person name="Secombes C.J."/>
            <person name="Seidl M.F."/>
            <person name="Snel B."/>
            <person name="Stassen J.H."/>
            <person name="Sykes S."/>
            <person name="Tripathy S."/>
            <person name="van den Berg H."/>
            <person name="Vega-Arreguin J.C."/>
            <person name="Wawra S."/>
            <person name="Young S.K."/>
            <person name="Zeng Q."/>
            <person name="Dieguez-Uribeondo J."/>
            <person name="Russ C."/>
            <person name="Tyler B.M."/>
            <person name="van West P."/>
        </authorList>
    </citation>
    <scope>NUCLEOTIDE SEQUENCE [LARGE SCALE GENOMIC DNA]</scope>
    <source>
        <strain evidence="3 4">CBS 223.65</strain>
    </source>
</reference>
<dbReference type="PROSITE" id="PS51450">
    <property type="entry name" value="LRR"/>
    <property type="match status" value="2"/>
</dbReference>
<dbReference type="VEuPathDB" id="FungiDB:SPRG_02770"/>
<name>A0A067D0K8_SAPPC</name>
<keyword evidence="1" id="KW-0433">Leucine-rich repeat</keyword>
<dbReference type="Pfam" id="PF14580">
    <property type="entry name" value="LRR_9"/>
    <property type="match status" value="1"/>
</dbReference>
<keyword evidence="2" id="KW-0677">Repeat</keyword>
<evidence type="ECO:0000313" key="4">
    <source>
        <dbReference type="Proteomes" id="UP000030745"/>
    </source>
</evidence>
<keyword evidence="4" id="KW-1185">Reference proteome</keyword>
<evidence type="ECO:0000256" key="1">
    <source>
        <dbReference type="ARBA" id="ARBA00022614"/>
    </source>
</evidence>
<evidence type="ECO:0000256" key="2">
    <source>
        <dbReference type="ARBA" id="ARBA00022737"/>
    </source>
</evidence>
<dbReference type="SUPFAM" id="SSF52075">
    <property type="entry name" value="Outer arm dynein light chain 1"/>
    <property type="match status" value="1"/>
</dbReference>
<proteinExistence type="predicted"/>
<dbReference type="Gene3D" id="3.80.10.10">
    <property type="entry name" value="Ribonuclease Inhibitor"/>
    <property type="match status" value="1"/>
</dbReference>
<dbReference type="GeneID" id="24125309"/>
<evidence type="ECO:0000313" key="3">
    <source>
        <dbReference type="EMBL" id="KDO32291.1"/>
    </source>
</evidence>
<dbReference type="OrthoDB" id="266138at2759"/>
<dbReference type="EMBL" id="KK583195">
    <property type="protein sequence ID" value="KDO32291.1"/>
    <property type="molecule type" value="Genomic_DNA"/>
</dbReference>
<evidence type="ECO:0008006" key="5">
    <source>
        <dbReference type="Google" id="ProtNLM"/>
    </source>
</evidence>
<accession>A0A067D0K8</accession>
<protein>
    <recommendedName>
        <fullName evidence="5">U2A'/phosphoprotein 32 family A C-terminal domain-containing protein</fullName>
    </recommendedName>
</protein>
<dbReference type="GO" id="GO:0005737">
    <property type="term" value="C:cytoplasm"/>
    <property type="evidence" value="ECO:0007669"/>
    <property type="project" value="TreeGrafter"/>
</dbReference>
<dbReference type="RefSeq" id="XP_012196747.1">
    <property type="nucleotide sequence ID" value="XM_012341357.1"/>
</dbReference>